<evidence type="ECO:0000256" key="5">
    <source>
        <dbReference type="SAM" id="Phobius"/>
    </source>
</evidence>
<evidence type="ECO:0000259" key="7">
    <source>
        <dbReference type="PROSITE" id="PS50113"/>
    </source>
</evidence>
<dbReference type="SMART" id="SM00086">
    <property type="entry name" value="PAC"/>
    <property type="match status" value="2"/>
</dbReference>
<comment type="subcellular location">
    <subcellularLocation>
        <location evidence="1">Membrane</location>
    </subcellularLocation>
</comment>
<dbReference type="PANTHER" id="PTHR44757:SF2">
    <property type="entry name" value="BIOFILM ARCHITECTURE MAINTENANCE PROTEIN MBAA"/>
    <property type="match status" value="1"/>
</dbReference>
<dbReference type="SMART" id="SM00052">
    <property type="entry name" value="EAL"/>
    <property type="match status" value="1"/>
</dbReference>
<feature type="domain" description="PAS" evidence="6">
    <location>
        <begin position="298"/>
        <end position="338"/>
    </location>
</feature>
<dbReference type="InterPro" id="IPR000014">
    <property type="entry name" value="PAS"/>
</dbReference>
<keyword evidence="4 5" id="KW-0472">Membrane</keyword>
<dbReference type="Gene3D" id="3.30.450.350">
    <property type="entry name" value="CHASE domain"/>
    <property type="match status" value="1"/>
</dbReference>
<evidence type="ECO:0000256" key="2">
    <source>
        <dbReference type="ARBA" id="ARBA00022692"/>
    </source>
</evidence>
<feature type="domain" description="CHASE" evidence="8">
    <location>
        <begin position="1"/>
        <end position="118"/>
    </location>
</feature>
<dbReference type="PROSITE" id="PS50113">
    <property type="entry name" value="PAC"/>
    <property type="match status" value="1"/>
</dbReference>
<dbReference type="InterPro" id="IPR035919">
    <property type="entry name" value="EAL_sf"/>
</dbReference>
<proteinExistence type="predicted"/>
<dbReference type="InterPro" id="IPR043128">
    <property type="entry name" value="Rev_trsase/Diguanyl_cyclase"/>
</dbReference>
<keyword evidence="2 5" id="KW-0812">Transmembrane</keyword>
<dbReference type="NCBIfam" id="TIGR00229">
    <property type="entry name" value="sensory_box"/>
    <property type="match status" value="2"/>
</dbReference>
<protein>
    <submittedName>
        <fullName evidence="11">EAL domain-containing protein</fullName>
    </submittedName>
</protein>
<dbReference type="SUPFAM" id="SSF55073">
    <property type="entry name" value="Nucleotide cyclase"/>
    <property type="match status" value="1"/>
</dbReference>
<evidence type="ECO:0000313" key="11">
    <source>
        <dbReference type="EMBL" id="MFC3914140.1"/>
    </source>
</evidence>
<dbReference type="InterPro" id="IPR000700">
    <property type="entry name" value="PAS-assoc_C"/>
</dbReference>
<dbReference type="SMART" id="SM00267">
    <property type="entry name" value="GGDEF"/>
    <property type="match status" value="1"/>
</dbReference>
<reference evidence="12" key="1">
    <citation type="journal article" date="2019" name="Int. J. Syst. Evol. Microbiol.">
        <title>The Global Catalogue of Microorganisms (GCM) 10K type strain sequencing project: providing services to taxonomists for standard genome sequencing and annotation.</title>
        <authorList>
            <consortium name="The Broad Institute Genomics Platform"/>
            <consortium name="The Broad Institute Genome Sequencing Center for Infectious Disease"/>
            <person name="Wu L."/>
            <person name="Ma J."/>
        </authorList>
    </citation>
    <scope>NUCLEOTIDE SEQUENCE [LARGE SCALE GENOMIC DNA]</scope>
    <source>
        <strain evidence="12">CCUG 54939</strain>
    </source>
</reference>
<evidence type="ECO:0000256" key="4">
    <source>
        <dbReference type="ARBA" id="ARBA00023136"/>
    </source>
</evidence>
<feature type="domain" description="GGDEF" evidence="10">
    <location>
        <begin position="449"/>
        <end position="582"/>
    </location>
</feature>
<dbReference type="InterPro" id="IPR001610">
    <property type="entry name" value="PAC"/>
</dbReference>
<dbReference type="PROSITE" id="PS50839">
    <property type="entry name" value="CHASE"/>
    <property type="match status" value="1"/>
</dbReference>
<dbReference type="InterPro" id="IPR035965">
    <property type="entry name" value="PAS-like_dom_sf"/>
</dbReference>
<dbReference type="Proteomes" id="UP001595692">
    <property type="component" value="Unassembled WGS sequence"/>
</dbReference>
<dbReference type="Pfam" id="PF13426">
    <property type="entry name" value="PAS_9"/>
    <property type="match status" value="1"/>
</dbReference>
<dbReference type="RefSeq" id="WP_377153921.1">
    <property type="nucleotide sequence ID" value="NZ_JBHSAF010000014.1"/>
</dbReference>
<dbReference type="EMBL" id="JBHSAF010000014">
    <property type="protein sequence ID" value="MFC3914140.1"/>
    <property type="molecule type" value="Genomic_DNA"/>
</dbReference>
<dbReference type="CDD" id="cd01948">
    <property type="entry name" value="EAL"/>
    <property type="match status" value="1"/>
</dbReference>
<feature type="transmembrane region" description="Helical" evidence="5">
    <location>
        <begin position="132"/>
        <end position="155"/>
    </location>
</feature>
<dbReference type="CDD" id="cd00130">
    <property type="entry name" value="PAS"/>
    <property type="match status" value="1"/>
</dbReference>
<comment type="caution">
    <text evidence="11">The sequence shown here is derived from an EMBL/GenBank/DDBJ whole genome shotgun (WGS) entry which is preliminary data.</text>
</comment>
<evidence type="ECO:0000259" key="6">
    <source>
        <dbReference type="PROSITE" id="PS50112"/>
    </source>
</evidence>
<dbReference type="InterPro" id="IPR000160">
    <property type="entry name" value="GGDEF_dom"/>
</dbReference>
<dbReference type="Pfam" id="PF00990">
    <property type="entry name" value="GGDEF"/>
    <property type="match status" value="1"/>
</dbReference>
<gene>
    <name evidence="11" type="ORF">ACFOSS_11750</name>
</gene>
<dbReference type="Gene3D" id="3.30.450.20">
    <property type="entry name" value="PAS domain"/>
    <property type="match status" value="2"/>
</dbReference>
<keyword evidence="12" id="KW-1185">Reference proteome</keyword>
<dbReference type="InterPro" id="IPR001633">
    <property type="entry name" value="EAL_dom"/>
</dbReference>
<dbReference type="Pfam" id="PF03924">
    <property type="entry name" value="CHASE"/>
    <property type="match status" value="1"/>
</dbReference>
<keyword evidence="3 5" id="KW-1133">Transmembrane helix</keyword>
<dbReference type="PANTHER" id="PTHR44757">
    <property type="entry name" value="DIGUANYLATE CYCLASE DGCP"/>
    <property type="match status" value="1"/>
</dbReference>
<dbReference type="SMART" id="SM00091">
    <property type="entry name" value="PAS"/>
    <property type="match status" value="2"/>
</dbReference>
<feature type="domain" description="PAC" evidence="7">
    <location>
        <begin position="363"/>
        <end position="417"/>
    </location>
</feature>
<evidence type="ECO:0000259" key="10">
    <source>
        <dbReference type="PROSITE" id="PS50887"/>
    </source>
</evidence>
<dbReference type="InterPro" id="IPR042240">
    <property type="entry name" value="CHASE_sf"/>
</dbReference>
<evidence type="ECO:0000256" key="1">
    <source>
        <dbReference type="ARBA" id="ARBA00004370"/>
    </source>
</evidence>
<dbReference type="SUPFAM" id="SSF55785">
    <property type="entry name" value="PYP-like sensor domain (PAS domain)"/>
    <property type="match status" value="2"/>
</dbReference>
<evidence type="ECO:0000256" key="3">
    <source>
        <dbReference type="ARBA" id="ARBA00022989"/>
    </source>
</evidence>
<sequence>MDIALQTRQLAITAPIHLVQDAQDIPGILEIWPVFLSPKDKLPTYYAIGVVRLNTMLEKAITRQVSKSNLHIIISDKGATRGSDVFFDSGAKDNTRRSLDDYLVVSEINVANRTWQLMVTPSPAYLAEERQWISWAIGVFGFLFSGLLQVMLLGATGRSVELKNQNEKIRINEQRYIKMFNDCPLPIWLYSQEDNKFLLVNERVAEHYGWTSNEMLLLRHDEVMDHTWPVHTISGVSNADGTVSSLFQCRHKKRDGSTIEVSVNATTANWEGRLAILEVIQDVSAEKKIEEQLFLAGKVFDNCGAGILVTDATCAILAVNPTFCSVTGYSFSECIGKNPRFLNSGINPAGTFEGMWQTLLEQDRWQGELYNKKKNGDIYQALLSIHVVRNVKGGITHFVGAFSDITDFKKAQQQISFMAFHDPLTKLLNRQSAIDDIQGRLLRNKRRIQPFAVMFLDVDKFKFINDAYGHTTGDHLLIEVATRLLSIIRSDDVLFRLSGDEFLVIINNTEDQRLVAGICERIRDVFLEPVRINERVMTISLSIGIAMAPEDGADTEILLRNADTAMYEAKQGGRNTYRFFNQQMNINNQKYMKVSADLRRAITNQEFVLHYQPQYHILTKKIVGLEALIRWQDPYIGMRSPAEFISIAEENGLIVPIGSWVISEACKDAKKWLDSGLDFGRVAVNCSAAQFRLHDIEQDIIFALTHSGLPARYLELELTESILLQKVDDVLGTLIRLKNYGIHLSIDDFGTGYSSLAYLQQFRVDKLKIDQSFIRGITEQLDHLAIVQAIIQLAHGMNLSAIAEGVESEAVLEILKDLGCDEIQGYLFSRPLPAGKVIEFLQRPPVMIY</sequence>
<accession>A0ABV8CPJ4</accession>
<dbReference type="Gene3D" id="3.20.20.450">
    <property type="entry name" value="EAL domain"/>
    <property type="match status" value="1"/>
</dbReference>
<feature type="domain" description="EAL" evidence="9">
    <location>
        <begin position="591"/>
        <end position="845"/>
    </location>
</feature>
<evidence type="ECO:0000313" key="12">
    <source>
        <dbReference type="Proteomes" id="UP001595692"/>
    </source>
</evidence>
<evidence type="ECO:0000259" key="9">
    <source>
        <dbReference type="PROSITE" id="PS50883"/>
    </source>
</evidence>
<dbReference type="Pfam" id="PF00563">
    <property type="entry name" value="EAL"/>
    <property type="match status" value="1"/>
</dbReference>
<dbReference type="InterPro" id="IPR006189">
    <property type="entry name" value="CHASE_dom"/>
</dbReference>
<organism evidence="11 12">
    <name type="scientific">Pseudaeromonas sharmana</name>
    <dbReference type="NCBI Taxonomy" id="328412"/>
    <lineage>
        <taxon>Bacteria</taxon>
        <taxon>Pseudomonadati</taxon>
        <taxon>Pseudomonadota</taxon>
        <taxon>Gammaproteobacteria</taxon>
        <taxon>Aeromonadales</taxon>
        <taxon>Aeromonadaceae</taxon>
        <taxon>Pseudaeromonas</taxon>
    </lineage>
</organism>
<evidence type="ECO:0000259" key="8">
    <source>
        <dbReference type="PROSITE" id="PS50839"/>
    </source>
</evidence>
<dbReference type="Gene3D" id="3.30.70.270">
    <property type="match status" value="1"/>
</dbReference>
<dbReference type="PROSITE" id="PS50112">
    <property type="entry name" value="PAS"/>
    <property type="match status" value="1"/>
</dbReference>
<dbReference type="PROSITE" id="PS50883">
    <property type="entry name" value="EAL"/>
    <property type="match status" value="1"/>
</dbReference>
<dbReference type="InterPro" id="IPR052155">
    <property type="entry name" value="Biofilm_reg_signaling"/>
</dbReference>
<dbReference type="NCBIfam" id="TIGR00254">
    <property type="entry name" value="GGDEF"/>
    <property type="match status" value="1"/>
</dbReference>
<dbReference type="Pfam" id="PF13188">
    <property type="entry name" value="PAS_8"/>
    <property type="match status" value="1"/>
</dbReference>
<dbReference type="CDD" id="cd01949">
    <property type="entry name" value="GGDEF"/>
    <property type="match status" value="1"/>
</dbReference>
<dbReference type="InterPro" id="IPR029787">
    <property type="entry name" value="Nucleotide_cyclase"/>
</dbReference>
<name>A0ABV8CPJ4_9GAMM</name>
<dbReference type="PROSITE" id="PS50887">
    <property type="entry name" value="GGDEF"/>
    <property type="match status" value="1"/>
</dbReference>
<dbReference type="SUPFAM" id="SSF141868">
    <property type="entry name" value="EAL domain-like"/>
    <property type="match status" value="1"/>
</dbReference>